<dbReference type="PROSITE" id="PS00344">
    <property type="entry name" value="GATA_ZN_FINGER_1"/>
    <property type="match status" value="1"/>
</dbReference>
<feature type="region of interest" description="Disordered" evidence="5">
    <location>
        <begin position="1"/>
        <end position="80"/>
    </location>
</feature>
<dbReference type="PANTHER" id="PTHR45658">
    <property type="entry name" value="GATA TRANSCRIPTION FACTOR"/>
    <property type="match status" value="1"/>
</dbReference>
<evidence type="ECO:0000313" key="7">
    <source>
        <dbReference type="EMBL" id="SAM09675.1"/>
    </source>
</evidence>
<dbReference type="GO" id="GO:0043565">
    <property type="term" value="F:sequence-specific DNA binding"/>
    <property type="evidence" value="ECO:0007669"/>
    <property type="project" value="InterPro"/>
</dbReference>
<evidence type="ECO:0000256" key="4">
    <source>
        <dbReference type="PROSITE-ProRule" id="PRU00094"/>
    </source>
</evidence>
<dbReference type="PROSITE" id="PS50114">
    <property type="entry name" value="GATA_ZN_FINGER_2"/>
    <property type="match status" value="1"/>
</dbReference>
<dbReference type="Pfam" id="PF00320">
    <property type="entry name" value="GATA"/>
    <property type="match status" value="1"/>
</dbReference>
<evidence type="ECO:0000256" key="2">
    <source>
        <dbReference type="ARBA" id="ARBA00022771"/>
    </source>
</evidence>
<dbReference type="GO" id="GO:0008270">
    <property type="term" value="F:zinc ion binding"/>
    <property type="evidence" value="ECO:0007669"/>
    <property type="project" value="UniProtKB-KW"/>
</dbReference>
<keyword evidence="8" id="KW-1185">Reference proteome</keyword>
<feature type="compositionally biased region" description="Polar residues" evidence="5">
    <location>
        <begin position="11"/>
        <end position="23"/>
    </location>
</feature>
<reference evidence="7" key="1">
    <citation type="submission" date="2016-04" db="EMBL/GenBank/DDBJ databases">
        <authorList>
            <person name="Evans L.H."/>
            <person name="Alamgir A."/>
            <person name="Owens N."/>
            <person name="Weber N.D."/>
            <person name="Virtaneva K."/>
            <person name="Barbian K."/>
            <person name="Babar A."/>
            <person name="Rosenke K."/>
        </authorList>
    </citation>
    <scope>NUCLEOTIDE SEQUENCE [LARGE SCALE GENOMIC DNA]</scope>
    <source>
        <strain evidence="7">CBS 101.48</strain>
    </source>
</reference>
<dbReference type="Proteomes" id="UP000078561">
    <property type="component" value="Unassembled WGS sequence"/>
</dbReference>
<feature type="region of interest" description="Disordered" evidence="5">
    <location>
        <begin position="334"/>
        <end position="394"/>
    </location>
</feature>
<evidence type="ECO:0000313" key="8">
    <source>
        <dbReference type="Proteomes" id="UP000078561"/>
    </source>
</evidence>
<dbReference type="InterPro" id="IPR051140">
    <property type="entry name" value="GATA_TF"/>
</dbReference>
<dbReference type="GO" id="GO:0006355">
    <property type="term" value="P:regulation of DNA-templated transcription"/>
    <property type="evidence" value="ECO:0007669"/>
    <property type="project" value="InterPro"/>
</dbReference>
<dbReference type="InParanoid" id="A0A168T8Z0"/>
<protein>
    <recommendedName>
        <fullName evidence="6">GATA-type domain-containing protein</fullName>
    </recommendedName>
</protein>
<sequence length="394" mass="44734">MNVSELCVTPSEATSSNSGTPIDQQRRSISDHKNTAGKPDPGIATTTNATNSANHTNNTFTTDDLSDINSPSRFTLPPLAQPYPALQRLPRLDAISSYEETFEEELNLATPDSTQEEESRSSDSEEIKRLIEKCTTLCRDLGRYKTWRKGSERDQEAIFDFVTHTAHEILDSLVSMQQQQEAATSNEAEYEMIRQARNWKENRKPKYRRRSKRSMIGQQCHSCHTSETPEWRRGPDGARTLCNACGLHYSKLLRKDSVTVASYKFLTNGSPGNSITGGDAAGGGTSQVDQKALLQSKQPQSHQPDQHHHLHYQHFHNQQQHQQNYQQQNQNYLQQQHQLQYHQHQQQQQQQQKEHYPLQNINQPVSIPVMSLSDDSTSSPSSNQTSYAYRPGNS</sequence>
<feature type="compositionally biased region" description="Basic and acidic residues" evidence="5">
    <location>
        <begin position="117"/>
        <end position="126"/>
    </location>
</feature>
<evidence type="ECO:0000256" key="1">
    <source>
        <dbReference type="ARBA" id="ARBA00022723"/>
    </source>
</evidence>
<dbReference type="InterPro" id="IPR000679">
    <property type="entry name" value="Znf_GATA"/>
</dbReference>
<evidence type="ECO:0000256" key="5">
    <source>
        <dbReference type="SAM" id="MobiDB-lite"/>
    </source>
</evidence>
<feature type="compositionally biased region" description="Low complexity" evidence="5">
    <location>
        <begin position="334"/>
        <end position="351"/>
    </location>
</feature>
<name>A0A168T8Z0_ABSGL</name>
<dbReference type="SUPFAM" id="SSF57716">
    <property type="entry name" value="Glucocorticoid receptor-like (DNA-binding domain)"/>
    <property type="match status" value="1"/>
</dbReference>
<organism evidence="7">
    <name type="scientific">Absidia glauca</name>
    <name type="common">Pin mould</name>
    <dbReference type="NCBI Taxonomy" id="4829"/>
    <lineage>
        <taxon>Eukaryota</taxon>
        <taxon>Fungi</taxon>
        <taxon>Fungi incertae sedis</taxon>
        <taxon>Mucoromycota</taxon>
        <taxon>Mucoromycotina</taxon>
        <taxon>Mucoromycetes</taxon>
        <taxon>Mucorales</taxon>
        <taxon>Cunninghamellaceae</taxon>
        <taxon>Absidia</taxon>
    </lineage>
</organism>
<gene>
    <name evidence="7" type="primary">ABSGL_15376.1 scaffold 16614</name>
</gene>
<keyword evidence="1" id="KW-0479">Metal-binding</keyword>
<dbReference type="CDD" id="cd00202">
    <property type="entry name" value="ZnF_GATA"/>
    <property type="match status" value="1"/>
</dbReference>
<dbReference type="SMART" id="SM00401">
    <property type="entry name" value="ZnF_GATA"/>
    <property type="match status" value="1"/>
</dbReference>
<feature type="domain" description="GATA-type" evidence="6">
    <location>
        <begin position="214"/>
        <end position="249"/>
    </location>
</feature>
<feature type="compositionally biased region" description="Basic and acidic residues" evidence="5">
    <location>
        <begin position="24"/>
        <end position="34"/>
    </location>
</feature>
<keyword evidence="2 4" id="KW-0863">Zinc-finger</keyword>
<keyword evidence="3" id="KW-0862">Zinc</keyword>
<accession>A0A168T8Z0</accession>
<dbReference type="Gene3D" id="3.30.50.10">
    <property type="entry name" value="Erythroid Transcription Factor GATA-1, subunit A"/>
    <property type="match status" value="1"/>
</dbReference>
<dbReference type="AlphaFoldDB" id="A0A168T8Z0"/>
<dbReference type="InterPro" id="IPR013088">
    <property type="entry name" value="Znf_NHR/GATA"/>
</dbReference>
<feature type="region of interest" description="Disordered" evidence="5">
    <location>
        <begin position="105"/>
        <end position="126"/>
    </location>
</feature>
<feature type="region of interest" description="Disordered" evidence="5">
    <location>
        <begin position="268"/>
        <end position="308"/>
    </location>
</feature>
<feature type="compositionally biased region" description="Low complexity" evidence="5">
    <location>
        <begin position="44"/>
        <end position="62"/>
    </location>
</feature>
<proteinExistence type="predicted"/>
<dbReference type="EMBL" id="LT555165">
    <property type="protein sequence ID" value="SAM09675.1"/>
    <property type="molecule type" value="Genomic_DNA"/>
</dbReference>
<evidence type="ECO:0000259" key="6">
    <source>
        <dbReference type="PROSITE" id="PS50114"/>
    </source>
</evidence>
<evidence type="ECO:0000256" key="3">
    <source>
        <dbReference type="ARBA" id="ARBA00022833"/>
    </source>
</evidence>
<dbReference type="OrthoDB" id="2162994at2759"/>
<dbReference type="STRING" id="4829.A0A168T8Z0"/>
<feature type="compositionally biased region" description="Polar residues" evidence="5">
    <location>
        <begin position="286"/>
        <end position="297"/>
    </location>
</feature>
<feature type="compositionally biased region" description="Low complexity" evidence="5">
    <location>
        <begin position="371"/>
        <end position="386"/>
    </location>
</feature>